<dbReference type="Pfam" id="PF09747">
    <property type="entry name" value="CCD97-like_C"/>
    <property type="match status" value="1"/>
</dbReference>
<organism evidence="3 4">
    <name type="scientific">Acanthosepion pharaonis</name>
    <name type="common">Pharaoh cuttlefish</name>
    <name type="synonym">Sepia pharaonis</name>
    <dbReference type="NCBI Taxonomy" id="158019"/>
    <lineage>
        <taxon>Eukaryota</taxon>
        <taxon>Metazoa</taxon>
        <taxon>Spiralia</taxon>
        <taxon>Lophotrochozoa</taxon>
        <taxon>Mollusca</taxon>
        <taxon>Cephalopoda</taxon>
        <taxon>Coleoidea</taxon>
        <taxon>Decapodiformes</taxon>
        <taxon>Sepiida</taxon>
        <taxon>Sepiina</taxon>
        <taxon>Sepiidae</taxon>
        <taxon>Acanthosepion</taxon>
    </lineage>
</organism>
<dbReference type="AlphaFoldDB" id="A0A812CC85"/>
<gene>
    <name evidence="3" type="ORF">SPHA_33381</name>
</gene>
<evidence type="ECO:0000313" key="4">
    <source>
        <dbReference type="Proteomes" id="UP000597762"/>
    </source>
</evidence>
<comment type="caution">
    <text evidence="3">The sequence shown here is derived from an EMBL/GenBank/DDBJ whole genome shotgun (WGS) entry which is preliminary data.</text>
</comment>
<dbReference type="PANTHER" id="PTHR31840:SF1">
    <property type="entry name" value="COILED-COIL DOMAIN-CONTAINING PROTEIN 97"/>
    <property type="match status" value="1"/>
</dbReference>
<dbReference type="PANTHER" id="PTHR31840">
    <property type="entry name" value="COILED-COIL DOMAIN-CONTAINING PROTEIN 97"/>
    <property type="match status" value="1"/>
</dbReference>
<feature type="region of interest" description="Disordered" evidence="1">
    <location>
        <begin position="316"/>
        <end position="359"/>
    </location>
</feature>
<dbReference type="InterPro" id="IPR040233">
    <property type="entry name" value="CCD97-like_C"/>
</dbReference>
<name>A0A812CC85_ACAPH</name>
<evidence type="ECO:0000259" key="2">
    <source>
        <dbReference type="Pfam" id="PF09747"/>
    </source>
</evidence>
<accession>A0A812CC85</accession>
<keyword evidence="4" id="KW-1185">Reference proteome</keyword>
<dbReference type="Proteomes" id="UP000597762">
    <property type="component" value="Unassembled WGS sequence"/>
</dbReference>
<feature type="domain" description="CCD97-like C-terminal" evidence="2">
    <location>
        <begin position="185"/>
        <end position="287"/>
    </location>
</feature>
<proteinExistence type="predicted"/>
<evidence type="ECO:0000256" key="1">
    <source>
        <dbReference type="SAM" id="MobiDB-lite"/>
    </source>
</evidence>
<sequence>MTCLELEVGKNIFFFFLKERGHLHCFSKGWMRTHQMKHSLSVTCDSGSSSIPLNGCNTGISNNSTMECEGPGLPYSSPSSLPLLTEKKPKDEMVREMLERLSQSSAHFKHQQRNEPDLMPEEKFEIARSVFEKSPALFLSRFKKHLTCDDVACFEEYIGDYEIDFHLKEILRINSLSYKRNKVKNRRYKALLQMMSIGDEYFTEEAMKARDPLLYEEMIGQYLTKEERCLKAEDAVPKDEFVLSNFLMKHIEQIQENNLYYNLKDKAEECYEEMDSDTEEEIESDDDNSNITKAEKKHFQVEFLQIMQERFLDGKDTDYDYSSIDNNDNYDDLDEEGKDEEEKYFDDEEPEFIYDAHVT</sequence>
<dbReference type="EMBL" id="CAHIKZ030001397">
    <property type="protein sequence ID" value="CAE1262761.1"/>
    <property type="molecule type" value="Genomic_DNA"/>
</dbReference>
<dbReference type="OrthoDB" id="333176at2759"/>
<feature type="compositionally biased region" description="Acidic residues" evidence="1">
    <location>
        <begin position="328"/>
        <end position="352"/>
    </location>
</feature>
<evidence type="ECO:0000313" key="3">
    <source>
        <dbReference type="EMBL" id="CAE1262761.1"/>
    </source>
</evidence>
<dbReference type="InterPro" id="IPR018613">
    <property type="entry name" value="Ccdc97-like"/>
</dbReference>
<protein>
    <recommendedName>
        <fullName evidence="2">CCD97-like C-terminal domain-containing protein</fullName>
    </recommendedName>
</protein>
<reference evidence="3" key="1">
    <citation type="submission" date="2021-01" db="EMBL/GenBank/DDBJ databases">
        <authorList>
            <person name="Li R."/>
            <person name="Bekaert M."/>
        </authorList>
    </citation>
    <scope>NUCLEOTIDE SEQUENCE</scope>
    <source>
        <strain evidence="3">Farmed</strain>
    </source>
</reference>